<dbReference type="PANTHER" id="PTHR43280:SF10">
    <property type="entry name" value="REGULATORY PROTEIN POCR"/>
    <property type="match status" value="1"/>
</dbReference>
<dbReference type="GO" id="GO:0043565">
    <property type="term" value="F:sequence-specific DNA binding"/>
    <property type="evidence" value="ECO:0007669"/>
    <property type="project" value="InterPro"/>
</dbReference>
<dbReference type="CDD" id="cd17536">
    <property type="entry name" value="REC_YesN-like"/>
    <property type="match status" value="1"/>
</dbReference>
<dbReference type="PROSITE" id="PS50110">
    <property type="entry name" value="RESPONSE_REGULATORY"/>
    <property type="match status" value="1"/>
</dbReference>
<proteinExistence type="predicted"/>
<dbReference type="AlphaFoldDB" id="A0A917DMN3"/>
<feature type="domain" description="HTH araC/xylS-type" evidence="5">
    <location>
        <begin position="418"/>
        <end position="517"/>
    </location>
</feature>
<keyword evidence="3" id="KW-0804">Transcription</keyword>
<sequence length="531" mass="61038">MPTIMVIDDEEMIRTGIVSIIRRLAPQWRITECKDARSAIRSLGADRPDLMLIDISMPGMDGLEFSHYLKEQYPDILKIVLTGHDKFAYVQNALRAEVMDYLLKPIIREELVGALGKAERLIGERMQTRLRAAEERATRLRHSLVDLLCGLRESEDQLKRILTEEGWQLESTKYSLLVFVRDDDGFDALEEELSQQVETFQSRFKEEEHTFAFFADSRHFFVFSTGLALPLEEMWGWWLNTWSSSSVDRSLSGESLIRGAGASFSALAEMPEVYRNLIHETYRSDNARKKPDARNGADRDRIDQENRLLAALETNDFEALLHSLQDGFNKIKHQTLEHPSMIRLGIFHFLLIMLLPVLNKTESKLSLAMRETVADVLSRLSLPGSKIHLMTFVSEFEYQLRTLVSNLPDNMKQNKVIEIVKDYIGKNYGDKTLRLETLSKIVHMNGNYVSNLFKEVTGENYLVYLTSVRMEQAKRMLRNSTLKTYEVADSAGYSSTKYFCKLFRKLHGMTPSEYRNRSQGLAGSDKTSVEL</sequence>
<dbReference type="PROSITE" id="PS01124">
    <property type="entry name" value="HTH_ARAC_FAMILY_2"/>
    <property type="match status" value="1"/>
</dbReference>
<dbReference type="Pfam" id="PF12833">
    <property type="entry name" value="HTH_18"/>
    <property type="match status" value="1"/>
</dbReference>
<evidence type="ECO:0000256" key="4">
    <source>
        <dbReference type="PROSITE-ProRule" id="PRU00169"/>
    </source>
</evidence>
<keyword evidence="1" id="KW-0805">Transcription regulation</keyword>
<dbReference type="Proteomes" id="UP000612456">
    <property type="component" value="Unassembled WGS sequence"/>
</dbReference>
<dbReference type="Gene3D" id="1.10.10.60">
    <property type="entry name" value="Homeodomain-like"/>
    <property type="match status" value="2"/>
</dbReference>
<dbReference type="InterPro" id="IPR009057">
    <property type="entry name" value="Homeodomain-like_sf"/>
</dbReference>
<feature type="modified residue" description="4-aspartylphosphate" evidence="4">
    <location>
        <position position="54"/>
    </location>
</feature>
<feature type="domain" description="Response regulatory" evidence="6">
    <location>
        <begin position="3"/>
        <end position="119"/>
    </location>
</feature>
<dbReference type="EMBL" id="BMHP01000001">
    <property type="protein sequence ID" value="GGD50036.1"/>
    <property type="molecule type" value="Genomic_DNA"/>
</dbReference>
<evidence type="ECO:0008006" key="9">
    <source>
        <dbReference type="Google" id="ProtNLM"/>
    </source>
</evidence>
<dbReference type="SUPFAM" id="SSF52172">
    <property type="entry name" value="CheY-like"/>
    <property type="match status" value="1"/>
</dbReference>
<evidence type="ECO:0000259" key="5">
    <source>
        <dbReference type="PROSITE" id="PS01124"/>
    </source>
</evidence>
<reference evidence="7" key="1">
    <citation type="journal article" date="2014" name="Int. J. Syst. Evol. Microbiol.">
        <title>Complete genome sequence of Corynebacterium casei LMG S-19264T (=DSM 44701T), isolated from a smear-ripened cheese.</title>
        <authorList>
            <consortium name="US DOE Joint Genome Institute (JGI-PGF)"/>
            <person name="Walter F."/>
            <person name="Albersmeier A."/>
            <person name="Kalinowski J."/>
            <person name="Ruckert C."/>
        </authorList>
    </citation>
    <scope>NUCLEOTIDE SEQUENCE</scope>
    <source>
        <strain evidence="7">CGMCC 1.15178</strain>
    </source>
</reference>
<dbReference type="PANTHER" id="PTHR43280">
    <property type="entry name" value="ARAC-FAMILY TRANSCRIPTIONAL REGULATOR"/>
    <property type="match status" value="1"/>
</dbReference>
<evidence type="ECO:0000313" key="8">
    <source>
        <dbReference type="Proteomes" id="UP000612456"/>
    </source>
</evidence>
<dbReference type="InterPro" id="IPR001789">
    <property type="entry name" value="Sig_transdc_resp-reg_receiver"/>
</dbReference>
<dbReference type="GO" id="GO:0000160">
    <property type="term" value="P:phosphorelay signal transduction system"/>
    <property type="evidence" value="ECO:0007669"/>
    <property type="project" value="InterPro"/>
</dbReference>
<keyword evidence="4" id="KW-0597">Phosphoprotein</keyword>
<dbReference type="RefSeq" id="WP_188988704.1">
    <property type="nucleotide sequence ID" value="NZ_BMHP01000001.1"/>
</dbReference>
<evidence type="ECO:0000256" key="3">
    <source>
        <dbReference type="ARBA" id="ARBA00023163"/>
    </source>
</evidence>
<dbReference type="InterPro" id="IPR011006">
    <property type="entry name" value="CheY-like_superfamily"/>
</dbReference>
<evidence type="ECO:0000256" key="1">
    <source>
        <dbReference type="ARBA" id="ARBA00023015"/>
    </source>
</evidence>
<dbReference type="InterPro" id="IPR018060">
    <property type="entry name" value="HTH_AraC"/>
</dbReference>
<evidence type="ECO:0000256" key="2">
    <source>
        <dbReference type="ARBA" id="ARBA00023125"/>
    </source>
</evidence>
<dbReference type="InterPro" id="IPR020449">
    <property type="entry name" value="Tscrpt_reg_AraC-type_HTH"/>
</dbReference>
<dbReference type="SMART" id="SM00448">
    <property type="entry name" value="REC"/>
    <property type="match status" value="1"/>
</dbReference>
<keyword evidence="8" id="KW-1185">Reference proteome</keyword>
<dbReference type="Gene3D" id="3.40.50.2300">
    <property type="match status" value="1"/>
</dbReference>
<dbReference type="GO" id="GO:0003700">
    <property type="term" value="F:DNA-binding transcription factor activity"/>
    <property type="evidence" value="ECO:0007669"/>
    <property type="project" value="InterPro"/>
</dbReference>
<name>A0A917DMN3_9BACL</name>
<organism evidence="7 8">
    <name type="scientific">Paenibacillus nasutitermitis</name>
    <dbReference type="NCBI Taxonomy" id="1652958"/>
    <lineage>
        <taxon>Bacteria</taxon>
        <taxon>Bacillati</taxon>
        <taxon>Bacillota</taxon>
        <taxon>Bacilli</taxon>
        <taxon>Bacillales</taxon>
        <taxon>Paenibacillaceae</taxon>
        <taxon>Paenibacillus</taxon>
    </lineage>
</organism>
<gene>
    <name evidence="7" type="ORF">GCM10010911_04480</name>
</gene>
<protein>
    <recommendedName>
        <fullName evidence="9">Response regulator</fullName>
    </recommendedName>
</protein>
<evidence type="ECO:0000259" key="6">
    <source>
        <dbReference type="PROSITE" id="PS50110"/>
    </source>
</evidence>
<dbReference type="SMART" id="SM00342">
    <property type="entry name" value="HTH_ARAC"/>
    <property type="match status" value="1"/>
</dbReference>
<dbReference type="PRINTS" id="PR00032">
    <property type="entry name" value="HTHARAC"/>
</dbReference>
<evidence type="ECO:0000313" key="7">
    <source>
        <dbReference type="EMBL" id="GGD50036.1"/>
    </source>
</evidence>
<dbReference type="SUPFAM" id="SSF46689">
    <property type="entry name" value="Homeodomain-like"/>
    <property type="match status" value="1"/>
</dbReference>
<reference evidence="7" key="2">
    <citation type="submission" date="2020-09" db="EMBL/GenBank/DDBJ databases">
        <authorList>
            <person name="Sun Q."/>
            <person name="Zhou Y."/>
        </authorList>
    </citation>
    <scope>NUCLEOTIDE SEQUENCE</scope>
    <source>
        <strain evidence="7">CGMCC 1.15178</strain>
    </source>
</reference>
<keyword evidence="2" id="KW-0238">DNA-binding</keyword>
<comment type="caution">
    <text evidence="7">The sequence shown here is derived from an EMBL/GenBank/DDBJ whole genome shotgun (WGS) entry which is preliminary data.</text>
</comment>
<dbReference type="Pfam" id="PF00072">
    <property type="entry name" value="Response_reg"/>
    <property type="match status" value="1"/>
</dbReference>
<accession>A0A917DMN3</accession>